<dbReference type="Proteomes" id="UP001342314">
    <property type="component" value="Unassembled WGS sequence"/>
</dbReference>
<dbReference type="EMBL" id="BQKY01000007">
    <property type="protein sequence ID" value="GJN90547.1"/>
    <property type="molecule type" value="Genomic_DNA"/>
</dbReference>
<evidence type="ECO:0000256" key="3">
    <source>
        <dbReference type="ARBA" id="ARBA00022603"/>
    </source>
</evidence>
<feature type="compositionally biased region" description="Low complexity" evidence="6">
    <location>
        <begin position="24"/>
        <end position="33"/>
    </location>
</feature>
<comment type="caution">
    <text evidence="7">The sequence shown here is derived from an EMBL/GenBank/DDBJ whole genome shotgun (WGS) entry which is preliminary data.</text>
</comment>
<name>A0AAV5GNG1_9BASI</name>
<dbReference type="GO" id="GO:0030735">
    <property type="term" value="F:carnosine N-methyltransferase activity"/>
    <property type="evidence" value="ECO:0007669"/>
    <property type="project" value="UniProtKB-EC"/>
</dbReference>
<dbReference type="GO" id="GO:0032259">
    <property type="term" value="P:methylation"/>
    <property type="evidence" value="ECO:0007669"/>
    <property type="project" value="UniProtKB-KW"/>
</dbReference>
<gene>
    <name evidence="7" type="ORF">Rhopal_003559-T1</name>
</gene>
<evidence type="ECO:0000313" key="7">
    <source>
        <dbReference type="EMBL" id="GJN90547.1"/>
    </source>
</evidence>
<sequence>MAHVHGEHSHSHGHGHSHDHAFDASDAASTSSLSEDHHQAVVAATFDLYRRQALSANQRRRADYYALPKAHRDLLPGYNALLGQVDEKLMVNAELVQRMINVNPFPAPEDAALDAPAPTESDHERLRSTLRQCARDWSDEGKYERETTYTPILDALNGAFADLSASEKYPKYGCLCQERGWEGWRGRSCGQANEFSLHMLIASSFILNNCTSPRLFPLHPYLHSFSNIRSRADLLEPCWIPDVDPSEIAAARGDFSFAAGDFLELYGGSPGSWDVCVTCFFLDTARNVVQYLETIHGLLKPGGLWVNCGPTLWHFENERDASSLELPLEDVKALARQIGFELSDEREVETSYTSNPRSLLRHTYTAGFWTARKVERTGANAK</sequence>
<dbReference type="InterPro" id="IPR012901">
    <property type="entry name" value="CARME"/>
</dbReference>
<proteinExistence type="inferred from homology"/>
<protein>
    <recommendedName>
        <fullName evidence="2">carnosine N-methyltransferase</fullName>
        <ecNumber evidence="2">2.1.1.22</ecNumber>
    </recommendedName>
</protein>
<dbReference type="SUPFAM" id="SSF53335">
    <property type="entry name" value="S-adenosyl-L-methionine-dependent methyltransferases"/>
    <property type="match status" value="1"/>
</dbReference>
<evidence type="ECO:0000256" key="5">
    <source>
        <dbReference type="ARBA" id="ARBA00022691"/>
    </source>
</evidence>
<keyword evidence="4" id="KW-0808">Transferase</keyword>
<feature type="compositionally biased region" description="Basic and acidic residues" evidence="6">
    <location>
        <begin position="1"/>
        <end position="23"/>
    </location>
</feature>
<evidence type="ECO:0000256" key="6">
    <source>
        <dbReference type="SAM" id="MobiDB-lite"/>
    </source>
</evidence>
<dbReference type="Pfam" id="PF07942">
    <property type="entry name" value="CARME"/>
    <property type="match status" value="1"/>
</dbReference>
<dbReference type="InterPro" id="IPR029063">
    <property type="entry name" value="SAM-dependent_MTases_sf"/>
</dbReference>
<evidence type="ECO:0000256" key="4">
    <source>
        <dbReference type="ARBA" id="ARBA00022679"/>
    </source>
</evidence>
<keyword evidence="5" id="KW-0949">S-adenosyl-L-methionine</keyword>
<keyword evidence="8" id="KW-1185">Reference proteome</keyword>
<dbReference type="SMART" id="SM01296">
    <property type="entry name" value="N2227"/>
    <property type="match status" value="1"/>
</dbReference>
<dbReference type="EC" id="2.1.1.22" evidence="2"/>
<dbReference type="PANTHER" id="PTHR12303">
    <property type="entry name" value="CARNOSINE N-METHYLTRANSFERASE"/>
    <property type="match status" value="1"/>
</dbReference>
<evidence type="ECO:0000313" key="8">
    <source>
        <dbReference type="Proteomes" id="UP001342314"/>
    </source>
</evidence>
<reference evidence="7 8" key="1">
    <citation type="submission" date="2021-12" db="EMBL/GenBank/DDBJ databases">
        <title>High titer production of polyol ester of fatty acids by Rhodotorula paludigena BS15 towards product separation-free biomass refinery.</title>
        <authorList>
            <person name="Mano J."/>
            <person name="Ono H."/>
            <person name="Tanaka T."/>
            <person name="Naito K."/>
            <person name="Sushida H."/>
            <person name="Ike M."/>
            <person name="Tokuyasu K."/>
            <person name="Kitaoka M."/>
        </authorList>
    </citation>
    <scope>NUCLEOTIDE SEQUENCE [LARGE SCALE GENOMIC DNA]</scope>
    <source>
        <strain evidence="7 8">BS15</strain>
    </source>
</reference>
<evidence type="ECO:0000256" key="2">
    <source>
        <dbReference type="ARBA" id="ARBA00012003"/>
    </source>
</evidence>
<dbReference type="AlphaFoldDB" id="A0AAV5GNG1"/>
<feature type="region of interest" description="Disordered" evidence="6">
    <location>
        <begin position="1"/>
        <end position="34"/>
    </location>
</feature>
<comment type="similarity">
    <text evidence="1">Belongs to the carnosine N-methyltransferase family.</text>
</comment>
<keyword evidence="3" id="KW-0489">Methyltransferase</keyword>
<dbReference type="Gene3D" id="3.40.50.150">
    <property type="entry name" value="Vaccinia Virus protein VP39"/>
    <property type="match status" value="1"/>
</dbReference>
<accession>A0AAV5GNG1</accession>
<evidence type="ECO:0000256" key="1">
    <source>
        <dbReference type="ARBA" id="ARBA00010086"/>
    </source>
</evidence>
<dbReference type="PANTHER" id="PTHR12303:SF6">
    <property type="entry name" value="CARNOSINE N-METHYLTRANSFERASE"/>
    <property type="match status" value="1"/>
</dbReference>
<organism evidence="7 8">
    <name type="scientific">Rhodotorula paludigena</name>
    <dbReference type="NCBI Taxonomy" id="86838"/>
    <lineage>
        <taxon>Eukaryota</taxon>
        <taxon>Fungi</taxon>
        <taxon>Dikarya</taxon>
        <taxon>Basidiomycota</taxon>
        <taxon>Pucciniomycotina</taxon>
        <taxon>Microbotryomycetes</taxon>
        <taxon>Sporidiobolales</taxon>
        <taxon>Sporidiobolaceae</taxon>
        <taxon>Rhodotorula</taxon>
    </lineage>
</organism>